<dbReference type="VEuPathDB" id="VectorBase:HLOH_042065"/>
<keyword evidence="3" id="KW-1185">Reference proteome</keyword>
<dbReference type="EMBL" id="JABSTR010000006">
    <property type="protein sequence ID" value="KAH9374185.1"/>
    <property type="molecule type" value="Genomic_DNA"/>
</dbReference>
<evidence type="ECO:0000313" key="2">
    <source>
        <dbReference type="EMBL" id="KAH9374185.1"/>
    </source>
</evidence>
<proteinExistence type="predicted"/>
<keyword evidence="1" id="KW-1133">Transmembrane helix</keyword>
<keyword evidence="1" id="KW-0812">Transmembrane</keyword>
<comment type="caution">
    <text evidence="2">The sequence shown here is derived from an EMBL/GenBank/DDBJ whole genome shotgun (WGS) entry which is preliminary data.</text>
</comment>
<organism evidence="2 3">
    <name type="scientific">Haemaphysalis longicornis</name>
    <name type="common">Bush tick</name>
    <dbReference type="NCBI Taxonomy" id="44386"/>
    <lineage>
        <taxon>Eukaryota</taxon>
        <taxon>Metazoa</taxon>
        <taxon>Ecdysozoa</taxon>
        <taxon>Arthropoda</taxon>
        <taxon>Chelicerata</taxon>
        <taxon>Arachnida</taxon>
        <taxon>Acari</taxon>
        <taxon>Parasitiformes</taxon>
        <taxon>Ixodida</taxon>
        <taxon>Ixodoidea</taxon>
        <taxon>Ixodidae</taxon>
        <taxon>Haemaphysalinae</taxon>
        <taxon>Haemaphysalis</taxon>
    </lineage>
</organism>
<dbReference type="Pfam" id="PF03137">
    <property type="entry name" value="OATP"/>
    <property type="match status" value="1"/>
</dbReference>
<keyword evidence="1" id="KW-0472">Membrane</keyword>
<gene>
    <name evidence="2" type="ORF">HPB48_002368</name>
</gene>
<dbReference type="PANTHER" id="PTHR11388:SF100">
    <property type="entry name" value="SOLUTE CARRIER ORGANIC ANION TRANSPORTER FAMILY MEMBER 4A1"/>
    <property type="match status" value="1"/>
</dbReference>
<evidence type="ECO:0000313" key="3">
    <source>
        <dbReference type="Proteomes" id="UP000821853"/>
    </source>
</evidence>
<dbReference type="InterPro" id="IPR004156">
    <property type="entry name" value="OATP"/>
</dbReference>
<dbReference type="AlphaFoldDB" id="A0A9J6GHD2"/>
<evidence type="ECO:0000256" key="1">
    <source>
        <dbReference type="SAM" id="Phobius"/>
    </source>
</evidence>
<dbReference type="GO" id="GO:0016323">
    <property type="term" value="C:basolateral plasma membrane"/>
    <property type="evidence" value="ECO:0007669"/>
    <property type="project" value="TreeGrafter"/>
</dbReference>
<reference evidence="2 3" key="1">
    <citation type="journal article" date="2020" name="Cell">
        <title>Large-Scale Comparative Analyses of Tick Genomes Elucidate Their Genetic Diversity and Vector Capacities.</title>
        <authorList>
            <consortium name="Tick Genome and Microbiome Consortium (TIGMIC)"/>
            <person name="Jia N."/>
            <person name="Wang J."/>
            <person name="Shi W."/>
            <person name="Du L."/>
            <person name="Sun Y."/>
            <person name="Zhan W."/>
            <person name="Jiang J.F."/>
            <person name="Wang Q."/>
            <person name="Zhang B."/>
            <person name="Ji P."/>
            <person name="Bell-Sakyi L."/>
            <person name="Cui X.M."/>
            <person name="Yuan T.T."/>
            <person name="Jiang B.G."/>
            <person name="Yang W.F."/>
            <person name="Lam T.T."/>
            <person name="Chang Q.C."/>
            <person name="Ding S.J."/>
            <person name="Wang X.J."/>
            <person name="Zhu J.G."/>
            <person name="Ruan X.D."/>
            <person name="Zhao L."/>
            <person name="Wei J.T."/>
            <person name="Ye R.Z."/>
            <person name="Que T.C."/>
            <person name="Du C.H."/>
            <person name="Zhou Y.H."/>
            <person name="Cheng J.X."/>
            <person name="Dai P.F."/>
            <person name="Guo W.B."/>
            <person name="Han X.H."/>
            <person name="Huang E.J."/>
            <person name="Li L.F."/>
            <person name="Wei W."/>
            <person name="Gao Y.C."/>
            <person name="Liu J.Z."/>
            <person name="Shao H.Z."/>
            <person name="Wang X."/>
            <person name="Wang C.C."/>
            <person name="Yang T.C."/>
            <person name="Huo Q.B."/>
            <person name="Li W."/>
            <person name="Chen H.Y."/>
            <person name="Chen S.E."/>
            <person name="Zhou L.G."/>
            <person name="Ni X.B."/>
            <person name="Tian J.H."/>
            <person name="Sheng Y."/>
            <person name="Liu T."/>
            <person name="Pan Y.S."/>
            <person name="Xia L.Y."/>
            <person name="Li J."/>
            <person name="Zhao F."/>
            <person name="Cao W.C."/>
        </authorList>
    </citation>
    <scope>NUCLEOTIDE SEQUENCE [LARGE SCALE GENOMIC DNA]</scope>
    <source>
        <strain evidence="2">HaeL-2018</strain>
    </source>
</reference>
<dbReference type="GO" id="GO:0043252">
    <property type="term" value="P:sodium-independent organic anion transport"/>
    <property type="evidence" value="ECO:0007669"/>
    <property type="project" value="TreeGrafter"/>
</dbReference>
<dbReference type="PANTHER" id="PTHR11388">
    <property type="entry name" value="ORGANIC ANION TRANSPORTER"/>
    <property type="match status" value="1"/>
</dbReference>
<protein>
    <submittedName>
        <fullName evidence="2">Uncharacterized protein</fullName>
    </submittedName>
</protein>
<accession>A0A9J6GHD2</accession>
<feature type="transmembrane region" description="Helical" evidence="1">
    <location>
        <begin position="52"/>
        <end position="78"/>
    </location>
</feature>
<dbReference type="GO" id="GO:0015347">
    <property type="term" value="F:sodium-independent organic anion transmembrane transporter activity"/>
    <property type="evidence" value="ECO:0007669"/>
    <property type="project" value="TreeGrafter"/>
</dbReference>
<dbReference type="Proteomes" id="UP000821853">
    <property type="component" value="Chromosome 4"/>
</dbReference>
<sequence length="141" mass="15382">MYAYSLSLSALHKLFTECSCVDAPTMYMPSKTGTGFYYMAKRDLCAADCGLVAVYAAAMFVALFFTFLLIVPALTALLRSLDEDIKSTGIGLNYVAIRIFGMRMRCVYVAANLPLLSPVYLSTALPCLRANENTGLTKTVC</sequence>
<name>A0A9J6GHD2_HAELO</name>